<keyword evidence="2 10" id="KW-0378">Hydrolase</keyword>
<keyword evidence="5 10" id="KW-0456">Lyase</keyword>
<dbReference type="GO" id="GO:0042823">
    <property type="term" value="P:pyridoxal phosphate biosynthetic process"/>
    <property type="evidence" value="ECO:0007669"/>
    <property type="project" value="UniProtKB-UniRule"/>
</dbReference>
<dbReference type="PIRSF" id="PIRSF005639">
    <property type="entry name" value="Glut_amidoT_SNO"/>
    <property type="match status" value="1"/>
</dbReference>
<proteinExistence type="inferred from homology"/>
<dbReference type="PANTHER" id="PTHR31559">
    <property type="entry name" value="PYRIDOXAL 5'-PHOSPHATE SYNTHASE SUBUNIT SNO"/>
    <property type="match status" value="1"/>
</dbReference>
<dbReference type="EC" id="4.3.3.6" evidence="10"/>
<dbReference type="InterPro" id="IPR029062">
    <property type="entry name" value="Class_I_gatase-like"/>
</dbReference>
<keyword evidence="14" id="KW-1185">Reference proteome</keyword>
<dbReference type="InterPro" id="IPR002161">
    <property type="entry name" value="PdxT/SNO"/>
</dbReference>
<evidence type="ECO:0000256" key="6">
    <source>
        <dbReference type="ARBA" id="ARBA00047992"/>
    </source>
</evidence>
<evidence type="ECO:0000256" key="1">
    <source>
        <dbReference type="ARBA" id="ARBA00008345"/>
    </source>
</evidence>
<dbReference type="FunFam" id="3.40.50.880:FF:000010">
    <property type="entry name" value="uncharacterized protein LOC100176842 isoform X2"/>
    <property type="match status" value="1"/>
</dbReference>
<feature type="active site" description="Nucleophile" evidence="10 11">
    <location>
        <position position="81"/>
    </location>
</feature>
<keyword evidence="3 10" id="KW-0663">Pyridoxal phosphate</keyword>
<dbReference type="AlphaFoldDB" id="A0AA35G982"/>
<evidence type="ECO:0000256" key="9">
    <source>
        <dbReference type="ARBA" id="ARBA00064749"/>
    </source>
</evidence>
<dbReference type="EC" id="3.5.1.2" evidence="10"/>
<organism evidence="13 14">
    <name type="scientific">Caldinitratiruptor microaerophilus</name>
    <dbReference type="NCBI Taxonomy" id="671077"/>
    <lineage>
        <taxon>Bacteria</taxon>
        <taxon>Bacillati</taxon>
        <taxon>Bacillota</taxon>
        <taxon>Clostridia</taxon>
        <taxon>Eubacteriales</taxon>
        <taxon>Symbiobacteriaceae</taxon>
        <taxon>Caldinitratiruptor</taxon>
    </lineage>
</organism>
<dbReference type="SUPFAM" id="SSF52317">
    <property type="entry name" value="Class I glutamine amidotransferase-like"/>
    <property type="match status" value="1"/>
</dbReference>
<feature type="binding site" evidence="10 12">
    <location>
        <begin position="139"/>
        <end position="140"/>
    </location>
    <ligand>
        <name>L-glutamine</name>
        <dbReference type="ChEBI" id="CHEBI:58359"/>
    </ligand>
</feature>
<evidence type="ECO:0000256" key="10">
    <source>
        <dbReference type="HAMAP-Rule" id="MF_01615"/>
    </source>
</evidence>
<dbReference type="RefSeq" id="WP_264842506.1">
    <property type="nucleotide sequence ID" value="NZ_AP025628.1"/>
</dbReference>
<evidence type="ECO:0000256" key="3">
    <source>
        <dbReference type="ARBA" id="ARBA00022898"/>
    </source>
</evidence>
<comment type="subunit">
    <text evidence="9 10">In the presence of PdxS, forms a dodecamer of heterodimers. Only shows activity in the heterodimer.</text>
</comment>
<dbReference type="GO" id="GO:0006543">
    <property type="term" value="P:L-glutamine catabolic process"/>
    <property type="evidence" value="ECO:0007669"/>
    <property type="project" value="UniProtKB-UniRule"/>
</dbReference>
<sequence length="208" mass="22283">MGRPRVGVVAYQGAVPEHLRALEAVGAEAVPVRWPRELEGLAGLIIPGGESTTIGDAMKTWGLLDAVREWAQAGGAIYGTCAGAILLATEIRGGKPDQPRLGLIPMAVQRNGFGRQIESCEADLEFKGIGPEPFHTVFIRAPYFEDLGPGVEPLAELDGKVVAVRYGRFLATAFHPELTDDRRIHRFFLDLATGGTPDPAQEVPAPHA</sequence>
<dbReference type="GO" id="GO:0036381">
    <property type="term" value="F:pyridoxal 5'-phosphate synthase (glutamine hydrolysing) activity"/>
    <property type="evidence" value="ECO:0007669"/>
    <property type="project" value="UniProtKB-UniRule"/>
</dbReference>
<feature type="binding site" evidence="10 12">
    <location>
        <position position="110"/>
    </location>
    <ligand>
        <name>L-glutamine</name>
        <dbReference type="ChEBI" id="CHEBI:58359"/>
    </ligand>
</feature>
<evidence type="ECO:0000256" key="12">
    <source>
        <dbReference type="PIRSR" id="PIRSR005639-2"/>
    </source>
</evidence>
<comment type="catalytic activity">
    <reaction evidence="6 10">
        <text>aldehydo-D-ribose 5-phosphate + D-glyceraldehyde 3-phosphate + L-glutamine = pyridoxal 5'-phosphate + L-glutamate + phosphate + 3 H2O + H(+)</text>
        <dbReference type="Rhea" id="RHEA:31507"/>
        <dbReference type="ChEBI" id="CHEBI:15377"/>
        <dbReference type="ChEBI" id="CHEBI:15378"/>
        <dbReference type="ChEBI" id="CHEBI:29985"/>
        <dbReference type="ChEBI" id="CHEBI:43474"/>
        <dbReference type="ChEBI" id="CHEBI:58273"/>
        <dbReference type="ChEBI" id="CHEBI:58359"/>
        <dbReference type="ChEBI" id="CHEBI:59776"/>
        <dbReference type="ChEBI" id="CHEBI:597326"/>
        <dbReference type="EC" id="4.3.3.6"/>
    </reaction>
</comment>
<evidence type="ECO:0000256" key="4">
    <source>
        <dbReference type="ARBA" id="ARBA00022962"/>
    </source>
</evidence>
<dbReference type="PROSITE" id="PS51273">
    <property type="entry name" value="GATASE_TYPE_1"/>
    <property type="match status" value="1"/>
</dbReference>
<dbReference type="GO" id="GO:1903600">
    <property type="term" value="C:glutaminase complex"/>
    <property type="evidence" value="ECO:0007669"/>
    <property type="project" value="TreeGrafter"/>
</dbReference>
<evidence type="ECO:0000313" key="14">
    <source>
        <dbReference type="Proteomes" id="UP001163687"/>
    </source>
</evidence>
<feature type="binding site" evidence="10 12">
    <location>
        <begin position="49"/>
        <end position="51"/>
    </location>
    <ligand>
        <name>L-glutamine</name>
        <dbReference type="ChEBI" id="CHEBI:58359"/>
    </ligand>
</feature>
<feature type="active site" description="Charge relay system" evidence="10 11">
    <location>
        <position position="177"/>
    </location>
</feature>
<dbReference type="EMBL" id="AP025628">
    <property type="protein sequence ID" value="BDG61880.1"/>
    <property type="molecule type" value="Genomic_DNA"/>
</dbReference>
<dbReference type="NCBIfam" id="TIGR03800">
    <property type="entry name" value="PLP_synth_Pdx2"/>
    <property type="match status" value="1"/>
</dbReference>
<dbReference type="PROSITE" id="PS01236">
    <property type="entry name" value="PDXT_SNO_1"/>
    <property type="match status" value="1"/>
</dbReference>
<comment type="similarity">
    <text evidence="1 10">Belongs to the glutaminase PdxT/SNO family.</text>
</comment>
<comment type="function">
    <text evidence="8 10">Catalyzes the hydrolysis of glutamine to glutamate and ammonia as part of the biosynthesis of pyridoxal 5'-phosphate. The resulting ammonia molecule is channeled to the active site of PdxS.</text>
</comment>
<accession>A0AA35G982</accession>
<evidence type="ECO:0000256" key="2">
    <source>
        <dbReference type="ARBA" id="ARBA00022801"/>
    </source>
</evidence>
<evidence type="ECO:0000256" key="5">
    <source>
        <dbReference type="ARBA" id="ARBA00023239"/>
    </source>
</evidence>
<dbReference type="HAMAP" id="MF_01615">
    <property type="entry name" value="PdxT"/>
    <property type="match status" value="1"/>
</dbReference>
<dbReference type="Proteomes" id="UP001163687">
    <property type="component" value="Chromosome"/>
</dbReference>
<reference evidence="13" key="1">
    <citation type="submission" date="2022-03" db="EMBL/GenBank/DDBJ databases">
        <title>Complete genome sequence of Caldinitratiruptor microaerophilus.</title>
        <authorList>
            <person name="Mukaiyama R."/>
            <person name="Nishiyama T."/>
            <person name="Ueda K."/>
        </authorList>
    </citation>
    <scope>NUCLEOTIDE SEQUENCE</scope>
    <source>
        <strain evidence="13">JCM 16183</strain>
    </source>
</reference>
<name>A0AA35G982_9FIRM</name>
<dbReference type="PROSITE" id="PS51130">
    <property type="entry name" value="PDXT_SNO_2"/>
    <property type="match status" value="1"/>
</dbReference>
<feature type="active site" description="Charge relay system" evidence="10 11">
    <location>
        <position position="175"/>
    </location>
</feature>
<dbReference type="CDD" id="cd01749">
    <property type="entry name" value="GATase1_PB"/>
    <property type="match status" value="1"/>
</dbReference>
<dbReference type="PANTHER" id="PTHR31559:SF0">
    <property type="entry name" value="PYRIDOXAL 5'-PHOSPHATE SYNTHASE SUBUNIT SNO1-RELATED"/>
    <property type="match status" value="1"/>
</dbReference>
<comment type="catalytic activity">
    <reaction evidence="7 10">
        <text>L-glutamine + H2O = L-glutamate + NH4(+)</text>
        <dbReference type="Rhea" id="RHEA:15889"/>
        <dbReference type="ChEBI" id="CHEBI:15377"/>
        <dbReference type="ChEBI" id="CHEBI:28938"/>
        <dbReference type="ChEBI" id="CHEBI:29985"/>
        <dbReference type="ChEBI" id="CHEBI:58359"/>
        <dbReference type="EC" id="3.5.1.2"/>
    </reaction>
</comment>
<keyword evidence="4 10" id="KW-0315">Glutamine amidotransferase</keyword>
<dbReference type="InterPro" id="IPR021196">
    <property type="entry name" value="PdxT/SNO_CS"/>
</dbReference>
<dbReference type="GO" id="GO:0004359">
    <property type="term" value="F:glutaminase activity"/>
    <property type="evidence" value="ECO:0007669"/>
    <property type="project" value="UniProtKB-UniRule"/>
</dbReference>
<dbReference type="GO" id="GO:0005829">
    <property type="term" value="C:cytosol"/>
    <property type="evidence" value="ECO:0007669"/>
    <property type="project" value="TreeGrafter"/>
</dbReference>
<dbReference type="KEGG" id="cmic:caldi_29700"/>
<evidence type="ECO:0000256" key="11">
    <source>
        <dbReference type="PIRSR" id="PIRSR005639-1"/>
    </source>
</evidence>
<dbReference type="Pfam" id="PF01174">
    <property type="entry name" value="SNO"/>
    <property type="match status" value="1"/>
</dbReference>
<protein>
    <recommendedName>
        <fullName evidence="10">Pyridoxal 5'-phosphate synthase subunit PdxT</fullName>
        <ecNumber evidence="10">4.3.3.6</ecNumber>
    </recommendedName>
    <alternativeName>
        <fullName evidence="10">Pdx2</fullName>
    </alternativeName>
    <alternativeName>
        <fullName evidence="10">Pyridoxal 5'-phosphate synthase glutaminase subunit</fullName>
        <ecNumber evidence="10">3.5.1.2</ecNumber>
    </alternativeName>
</protein>
<evidence type="ECO:0000256" key="7">
    <source>
        <dbReference type="ARBA" id="ARBA00049534"/>
    </source>
</evidence>
<dbReference type="Gene3D" id="3.40.50.880">
    <property type="match status" value="1"/>
</dbReference>
<dbReference type="GO" id="GO:0008614">
    <property type="term" value="P:pyridoxine metabolic process"/>
    <property type="evidence" value="ECO:0007669"/>
    <property type="project" value="TreeGrafter"/>
</dbReference>
<comment type="pathway">
    <text evidence="10">Cofactor biosynthesis; pyridoxal 5'-phosphate biosynthesis.</text>
</comment>
<gene>
    <name evidence="10 13" type="primary">pdxT</name>
    <name evidence="13" type="ORF">caldi_29700</name>
</gene>
<evidence type="ECO:0000256" key="8">
    <source>
        <dbReference type="ARBA" id="ARBA00054599"/>
    </source>
</evidence>
<evidence type="ECO:0000313" key="13">
    <source>
        <dbReference type="EMBL" id="BDG61880.1"/>
    </source>
</evidence>